<feature type="binding site" evidence="1">
    <location>
        <position position="68"/>
    </location>
    <ligand>
        <name>Mg(2+)</name>
        <dbReference type="ChEBI" id="CHEBI:18420"/>
        <label>1</label>
    </ligand>
</feature>
<feature type="binding site" evidence="1">
    <location>
        <position position="301"/>
    </location>
    <ligand>
        <name>Mg(2+)</name>
        <dbReference type="ChEBI" id="CHEBI:18420"/>
        <label>1</label>
    </ligand>
</feature>
<dbReference type="InterPro" id="IPR036705">
    <property type="entry name" value="Ribosyl_crysJ1_sf"/>
</dbReference>
<evidence type="ECO:0000313" key="3">
    <source>
        <dbReference type="Proteomes" id="UP000184485"/>
    </source>
</evidence>
<dbReference type="SUPFAM" id="SSF101478">
    <property type="entry name" value="ADP-ribosylglycohydrolase"/>
    <property type="match status" value="1"/>
</dbReference>
<keyword evidence="1" id="KW-0479">Metal-binding</keyword>
<dbReference type="EMBL" id="FQUP01000004">
    <property type="protein sequence ID" value="SHG30360.1"/>
    <property type="molecule type" value="Genomic_DNA"/>
</dbReference>
<name>A0A1M5IQW2_9HYPH</name>
<evidence type="ECO:0000313" key="2">
    <source>
        <dbReference type="EMBL" id="SHG30360.1"/>
    </source>
</evidence>
<keyword evidence="2" id="KW-0378">Hydrolase</keyword>
<reference evidence="2 3" key="1">
    <citation type="submission" date="2016-11" db="EMBL/GenBank/DDBJ databases">
        <authorList>
            <person name="Jaros S."/>
            <person name="Januszkiewicz K."/>
            <person name="Wedrychowicz H."/>
        </authorList>
    </citation>
    <scope>NUCLEOTIDE SEQUENCE [LARGE SCALE GENOMIC DNA]</scope>
    <source>
        <strain evidence="2 3">DSM 19436</strain>
    </source>
</reference>
<comment type="cofactor">
    <cofactor evidence="1">
        <name>Mg(2+)</name>
        <dbReference type="ChEBI" id="CHEBI:18420"/>
    </cofactor>
    <text evidence="1">Binds 2 magnesium ions per subunit.</text>
</comment>
<keyword evidence="1" id="KW-0460">Magnesium</keyword>
<dbReference type="AlphaFoldDB" id="A0A1M5IQW2"/>
<dbReference type="GO" id="GO:0016787">
    <property type="term" value="F:hydrolase activity"/>
    <property type="evidence" value="ECO:0007669"/>
    <property type="project" value="UniProtKB-KW"/>
</dbReference>
<feature type="binding site" evidence="1">
    <location>
        <position position="66"/>
    </location>
    <ligand>
        <name>Mg(2+)</name>
        <dbReference type="ChEBI" id="CHEBI:18420"/>
        <label>1</label>
    </ligand>
</feature>
<feature type="binding site" evidence="1">
    <location>
        <position position="303"/>
    </location>
    <ligand>
        <name>Mg(2+)</name>
        <dbReference type="ChEBI" id="CHEBI:18420"/>
        <label>1</label>
    </ligand>
</feature>
<sequence length="351" mass="34883">MTASLNLAERIELVLAAACLGDALGAPPEAMHPAEIRKVFGGRITHFVPAPPMAPFSNGATPGSLTDDATQLLAMAQVIIEAGGHPTIEHAAKALIAWADDPRGFGKFAGPSTQAAIDRMRAGEDPRLVATPARYSVAVGTTNGAAMRAPVAGCIRPGDIDGAVDVAATLSAPTHNTQIAYAGAGAVAAVVAIGLSGGVSRAGKTLSLAEAAFAGAEAGDRLAATRGRLAPGPSVFRRMELAVAIGERYRGDIEACMTELGAVIGAGLPMAEAVPAAVGLAVAVGQDPFSAIVAAANEGADSDTVALISGAMVAAWSDSLKAPDDIMATLELVNGIDLGAIAADLAAVASA</sequence>
<keyword evidence="3" id="KW-1185">Reference proteome</keyword>
<dbReference type="Gene3D" id="1.10.4080.10">
    <property type="entry name" value="ADP-ribosylation/Crystallin J1"/>
    <property type="match status" value="1"/>
</dbReference>
<dbReference type="Proteomes" id="UP000184485">
    <property type="component" value="Unassembled WGS sequence"/>
</dbReference>
<proteinExistence type="predicted"/>
<dbReference type="RefSeq" id="WP_073056279.1">
    <property type="nucleotide sequence ID" value="NZ_FQUP01000004.1"/>
</dbReference>
<dbReference type="GO" id="GO:0046872">
    <property type="term" value="F:metal ion binding"/>
    <property type="evidence" value="ECO:0007669"/>
    <property type="project" value="UniProtKB-KW"/>
</dbReference>
<protein>
    <submittedName>
        <fullName evidence="2">ADP-ribosylglycohydrolase</fullName>
    </submittedName>
</protein>
<dbReference type="STRING" id="1122133.SAMN02745157_3964"/>
<dbReference type="Pfam" id="PF03747">
    <property type="entry name" value="ADP_ribosyl_GH"/>
    <property type="match status" value="1"/>
</dbReference>
<dbReference type="InterPro" id="IPR005502">
    <property type="entry name" value="Ribosyl_crysJ1"/>
</dbReference>
<dbReference type="PANTHER" id="PTHR16222:SF12">
    <property type="entry name" value="ADP-RIBOSYLGLYCOHYDROLASE-RELATED"/>
    <property type="match status" value="1"/>
</dbReference>
<dbReference type="InterPro" id="IPR050792">
    <property type="entry name" value="ADP-ribosylglycohydrolase"/>
</dbReference>
<accession>A0A1M5IQW2</accession>
<feature type="binding site" evidence="1">
    <location>
        <position position="304"/>
    </location>
    <ligand>
        <name>Mg(2+)</name>
        <dbReference type="ChEBI" id="CHEBI:18420"/>
        <label>2</label>
    </ligand>
</feature>
<dbReference type="PANTHER" id="PTHR16222">
    <property type="entry name" value="ADP-RIBOSYLGLYCOHYDROLASE"/>
    <property type="match status" value="1"/>
</dbReference>
<organism evidence="2 3">
    <name type="scientific">Kaistia soli DSM 19436</name>
    <dbReference type="NCBI Taxonomy" id="1122133"/>
    <lineage>
        <taxon>Bacteria</taxon>
        <taxon>Pseudomonadati</taxon>
        <taxon>Pseudomonadota</taxon>
        <taxon>Alphaproteobacteria</taxon>
        <taxon>Hyphomicrobiales</taxon>
        <taxon>Kaistiaceae</taxon>
        <taxon>Kaistia</taxon>
    </lineage>
</organism>
<evidence type="ECO:0000256" key="1">
    <source>
        <dbReference type="PIRSR" id="PIRSR605502-1"/>
    </source>
</evidence>
<feature type="binding site" evidence="1">
    <location>
        <position position="67"/>
    </location>
    <ligand>
        <name>Mg(2+)</name>
        <dbReference type="ChEBI" id="CHEBI:18420"/>
        <label>1</label>
    </ligand>
</feature>
<gene>
    <name evidence="2" type="ORF">SAMN02745157_3964</name>
</gene>